<dbReference type="RefSeq" id="XP_009168461.1">
    <property type="nucleotide sequence ID" value="XM_009170197.1"/>
</dbReference>
<feature type="chain" id="PRO_5001704629" evidence="2">
    <location>
        <begin position="18"/>
        <end position="189"/>
    </location>
</feature>
<proteinExistence type="predicted"/>
<dbReference type="STRING" id="6198.A0A075AFJ0"/>
<organism evidence="3 4">
    <name type="scientific">Opisthorchis viverrini</name>
    <name type="common">Southeast Asian liver fluke</name>
    <dbReference type="NCBI Taxonomy" id="6198"/>
    <lineage>
        <taxon>Eukaryota</taxon>
        <taxon>Metazoa</taxon>
        <taxon>Spiralia</taxon>
        <taxon>Lophotrochozoa</taxon>
        <taxon>Platyhelminthes</taxon>
        <taxon>Trematoda</taxon>
        <taxon>Digenea</taxon>
        <taxon>Opisthorchiida</taxon>
        <taxon>Opisthorchiata</taxon>
        <taxon>Opisthorchiidae</taxon>
        <taxon>Opisthorchis</taxon>
    </lineage>
</organism>
<name>A0A075AFJ0_OPIVI</name>
<accession>A0A075AFJ0</accession>
<dbReference type="AlphaFoldDB" id="A0A075AFJ0"/>
<evidence type="ECO:0000256" key="2">
    <source>
        <dbReference type="SAM" id="SignalP"/>
    </source>
</evidence>
<reference evidence="3 4" key="1">
    <citation type="submission" date="2013-11" db="EMBL/GenBank/DDBJ databases">
        <title>Opisthorchis viverrini - life in the bile duct.</title>
        <authorList>
            <person name="Young N.D."/>
            <person name="Nagarajan N."/>
            <person name="Lin S.J."/>
            <person name="Korhonen P.K."/>
            <person name="Jex A.R."/>
            <person name="Hall R.S."/>
            <person name="Safavi-Hemami H."/>
            <person name="Kaewkong W."/>
            <person name="Bertrand D."/>
            <person name="Gao S."/>
            <person name="Seet Q."/>
            <person name="Wongkham S."/>
            <person name="Teh B.T."/>
            <person name="Wongkham C."/>
            <person name="Intapan P.M."/>
            <person name="Maleewong W."/>
            <person name="Yang X."/>
            <person name="Hu M."/>
            <person name="Wang Z."/>
            <person name="Hofmann A."/>
            <person name="Sternberg P.W."/>
            <person name="Tan P."/>
            <person name="Wang J."/>
            <person name="Gasser R.B."/>
        </authorList>
    </citation>
    <scope>NUCLEOTIDE SEQUENCE [LARGE SCALE GENOMIC DNA]</scope>
</reference>
<evidence type="ECO:0000256" key="1">
    <source>
        <dbReference type="SAM" id="MobiDB-lite"/>
    </source>
</evidence>
<feature type="non-terminal residue" evidence="3">
    <location>
        <position position="189"/>
    </location>
</feature>
<evidence type="ECO:0000313" key="4">
    <source>
        <dbReference type="Proteomes" id="UP000054324"/>
    </source>
</evidence>
<evidence type="ECO:0000313" key="3">
    <source>
        <dbReference type="EMBL" id="KER27799.1"/>
    </source>
</evidence>
<dbReference type="Proteomes" id="UP000054324">
    <property type="component" value="Unassembled WGS sequence"/>
</dbReference>
<dbReference type="OrthoDB" id="6022368at2759"/>
<dbReference type="EMBL" id="KL596714">
    <property type="protein sequence ID" value="KER27799.1"/>
    <property type="molecule type" value="Genomic_DNA"/>
</dbReference>
<dbReference type="CTD" id="20327891"/>
<sequence length="189" mass="21195">MLAINLIITTITIYTLLTNVQRRSAGCRHAGGSAASRSGSSRLIGEVVFNYVRAPKRCISTVSQLRSKDSCPMNKTLTEDDAQSEERLNRVSGADWSSDDRAARSTLSNGTVQPRHELLEFLKKHGLRSSSKTSRSKTWKNSSLEPWKALKAILVLMPILGYPQLIFLRPYFQNFEMIFEYINAIIIGT</sequence>
<feature type="signal peptide" evidence="2">
    <location>
        <begin position="1"/>
        <end position="17"/>
    </location>
</feature>
<keyword evidence="2" id="KW-0732">Signal</keyword>
<dbReference type="KEGG" id="ovi:T265_13724"/>
<protein>
    <submittedName>
        <fullName evidence="3">Uncharacterized protein</fullName>
    </submittedName>
</protein>
<dbReference type="GeneID" id="20327891"/>
<keyword evidence="4" id="KW-1185">Reference proteome</keyword>
<gene>
    <name evidence="3" type="ORF">T265_13724</name>
</gene>
<feature type="region of interest" description="Disordered" evidence="1">
    <location>
        <begin position="90"/>
        <end position="109"/>
    </location>
</feature>